<feature type="disulfide bond" evidence="18">
    <location>
        <begin position="781"/>
        <end position="810"/>
    </location>
</feature>
<dbReference type="InterPro" id="IPR001382">
    <property type="entry name" value="Glyco_hydro_47"/>
</dbReference>
<name>E4ZHE4_LEPMJ</name>
<dbReference type="GO" id="GO:0004571">
    <property type="term" value="F:mannosyl-oligosaccharide 1,2-alpha-mannosidase activity"/>
    <property type="evidence" value="ECO:0007669"/>
    <property type="project" value="InterPro"/>
</dbReference>
<dbReference type="InterPro" id="IPR050749">
    <property type="entry name" value="Glycosyl_Hydrolase_47"/>
</dbReference>
<dbReference type="GO" id="GO:0044205">
    <property type="term" value="P:'de novo' UMP biosynthetic process"/>
    <property type="evidence" value="ECO:0007669"/>
    <property type="project" value="UniProtKB-UniPathway"/>
</dbReference>
<evidence type="ECO:0000256" key="17">
    <source>
        <dbReference type="PIRSR" id="PIRSR601382-2"/>
    </source>
</evidence>
<dbReference type="EMBL" id="FP929065">
    <property type="protein sequence ID" value="CBX90714.1"/>
    <property type="molecule type" value="Genomic_DNA"/>
</dbReference>
<reference evidence="22" key="1">
    <citation type="journal article" date="2011" name="Nat. Commun.">
        <title>Effector diversification within compartments of the Leptosphaeria maculans genome affected by Repeat-Induced Point mutations.</title>
        <authorList>
            <person name="Rouxel T."/>
            <person name="Grandaubert J."/>
            <person name="Hane J.K."/>
            <person name="Hoede C."/>
            <person name="van de Wouw A.P."/>
            <person name="Couloux A."/>
            <person name="Dominguez V."/>
            <person name="Anthouard V."/>
            <person name="Bally P."/>
            <person name="Bourras S."/>
            <person name="Cozijnsen A.J."/>
            <person name="Ciuffetti L.M."/>
            <person name="Degrave A."/>
            <person name="Dilmaghani A."/>
            <person name="Duret L."/>
            <person name="Fudal I."/>
            <person name="Goodwin S.B."/>
            <person name="Gout L."/>
            <person name="Glaser N."/>
            <person name="Linglin J."/>
            <person name="Kema G.H.J."/>
            <person name="Lapalu N."/>
            <person name="Lawrence C.B."/>
            <person name="May K."/>
            <person name="Meyer M."/>
            <person name="Ollivier B."/>
            <person name="Poulain J."/>
            <person name="Schoch C.L."/>
            <person name="Simon A."/>
            <person name="Spatafora J.W."/>
            <person name="Stachowiak A."/>
            <person name="Turgeon B.G."/>
            <person name="Tyler B.M."/>
            <person name="Vincent D."/>
            <person name="Weissenbach J."/>
            <person name="Amselem J."/>
            <person name="Quesneville H."/>
            <person name="Oliver R.P."/>
            <person name="Wincker P."/>
            <person name="Balesdent M.-H."/>
            <person name="Howlett B.J."/>
        </authorList>
    </citation>
    <scope>NUCLEOTIDE SEQUENCE [LARGE SCALE GENOMIC DNA]</scope>
    <source>
        <strain evidence="22">JN3 / isolate v23.1.3 / race Av1-4-5-6-7-8</strain>
    </source>
</reference>
<feature type="active site" description="Proton donor" evidence="16">
    <location>
        <position position="568"/>
    </location>
</feature>
<dbReference type="FunCoup" id="E4ZHE4">
    <property type="interactions" value="82"/>
</dbReference>
<comment type="pathway">
    <text evidence="4">Protein modification; protein glycosylation.</text>
</comment>
<keyword evidence="17" id="KW-0106">Calcium</keyword>
<comment type="function">
    <text evidence="2">Catalyzes the transfer of a ribosyl phosphate group from 5-phosphoribose 1-diphosphate to orotate, leading to the formation of orotidine monophosphate (OMP).</text>
</comment>
<feature type="active site" evidence="16">
    <location>
        <position position="871"/>
    </location>
</feature>
<accession>E4ZHE4</accession>
<evidence type="ECO:0000256" key="2">
    <source>
        <dbReference type="ARBA" id="ARBA00003769"/>
    </source>
</evidence>
<dbReference type="SUPFAM" id="SSF48225">
    <property type="entry name" value="Seven-hairpin glycosidases"/>
    <property type="match status" value="1"/>
</dbReference>
<feature type="active site" evidence="16">
    <location>
        <position position="706"/>
    </location>
</feature>
<dbReference type="InterPro" id="IPR012341">
    <property type="entry name" value="6hp_glycosidase-like_sf"/>
</dbReference>
<dbReference type="InParanoid" id="E4ZHE4"/>
<dbReference type="GO" id="GO:0006207">
    <property type="term" value="P:'de novo' pyrimidine nucleobase biosynthetic process"/>
    <property type="evidence" value="ECO:0007669"/>
    <property type="project" value="UniProtKB-ARBA"/>
</dbReference>
<dbReference type="GO" id="GO:0016020">
    <property type="term" value="C:membrane"/>
    <property type="evidence" value="ECO:0007669"/>
    <property type="project" value="InterPro"/>
</dbReference>
<comment type="subunit">
    <text evidence="7">Homodimer.</text>
</comment>
<feature type="region of interest" description="Disordered" evidence="19">
    <location>
        <begin position="918"/>
        <end position="949"/>
    </location>
</feature>
<evidence type="ECO:0000256" key="13">
    <source>
        <dbReference type="ARBA" id="ARBA00022975"/>
    </source>
</evidence>
<proteinExistence type="inferred from homology"/>
<evidence type="ECO:0000313" key="22">
    <source>
        <dbReference type="Proteomes" id="UP000002668"/>
    </source>
</evidence>
<dbReference type="Pfam" id="PF01532">
    <property type="entry name" value="Glyco_hydro_47"/>
    <property type="match status" value="1"/>
</dbReference>
<feature type="compositionally biased region" description="Basic and acidic residues" evidence="19">
    <location>
        <begin position="463"/>
        <end position="483"/>
    </location>
</feature>
<dbReference type="InterPro" id="IPR004467">
    <property type="entry name" value="Or_phspho_trans_dom"/>
</dbReference>
<gene>
    <name evidence="21" type="ORF">LEMA_P057480.1</name>
</gene>
<dbReference type="PANTHER" id="PTHR11742:SF29">
    <property type="entry name" value="ALPHA-1,2-MANNOSIDASE"/>
    <property type="match status" value="1"/>
</dbReference>
<comment type="cofactor">
    <cofactor evidence="1 17">
        <name>Ca(2+)</name>
        <dbReference type="ChEBI" id="CHEBI:29108"/>
    </cofactor>
</comment>
<dbReference type="Gene3D" id="3.40.50.2020">
    <property type="match status" value="1"/>
</dbReference>
<dbReference type="UniPathway" id="UPA00070">
    <property type="reaction ID" value="UER00119"/>
</dbReference>
<dbReference type="GeneID" id="13292585"/>
<dbReference type="PANTHER" id="PTHR11742">
    <property type="entry name" value="MANNOSYL-OLIGOSACCHARIDE ALPHA-1,2-MANNOSIDASE-RELATED"/>
    <property type="match status" value="1"/>
</dbReference>
<dbReference type="GO" id="GO:0005509">
    <property type="term" value="F:calcium ion binding"/>
    <property type="evidence" value="ECO:0007669"/>
    <property type="project" value="InterPro"/>
</dbReference>
<keyword evidence="17" id="KW-0479">Metal-binding</keyword>
<evidence type="ECO:0000256" key="18">
    <source>
        <dbReference type="PIRSR" id="PIRSR601382-3"/>
    </source>
</evidence>
<evidence type="ECO:0000256" key="11">
    <source>
        <dbReference type="ARBA" id="ARBA00022679"/>
    </source>
</evidence>
<protein>
    <recommendedName>
        <fullName evidence="9">Orotate phosphoribosyltransferase</fullName>
        <ecNumber evidence="8">2.4.2.10</ecNumber>
    </recommendedName>
</protein>
<evidence type="ECO:0000256" key="7">
    <source>
        <dbReference type="ARBA" id="ARBA00011738"/>
    </source>
</evidence>
<keyword evidence="22" id="KW-1185">Reference proteome</keyword>
<dbReference type="AlphaFoldDB" id="E4ZHE4"/>
<dbReference type="CAZy" id="GH47">
    <property type="family name" value="Glycoside Hydrolase Family 47"/>
</dbReference>
<dbReference type="EC" id="2.4.2.10" evidence="8"/>
<dbReference type="GO" id="GO:0036503">
    <property type="term" value="P:ERAD pathway"/>
    <property type="evidence" value="ECO:0007669"/>
    <property type="project" value="UniProtKB-ARBA"/>
</dbReference>
<feature type="compositionally biased region" description="Low complexity" evidence="19">
    <location>
        <begin position="918"/>
        <end position="943"/>
    </location>
</feature>
<comment type="similarity">
    <text evidence="6">Belongs to the glycosyl hydrolase 47 family.</text>
</comment>
<dbReference type="InterPro" id="IPR023031">
    <property type="entry name" value="OPRT"/>
</dbReference>
<evidence type="ECO:0000256" key="3">
    <source>
        <dbReference type="ARBA" id="ARBA00004889"/>
    </source>
</evidence>
<evidence type="ECO:0000256" key="9">
    <source>
        <dbReference type="ARBA" id="ARBA00014769"/>
    </source>
</evidence>
<dbReference type="NCBIfam" id="TIGR00336">
    <property type="entry name" value="pyrE"/>
    <property type="match status" value="1"/>
</dbReference>
<dbReference type="HOGENOM" id="CLU_298095_0_0_1"/>
<dbReference type="FunFam" id="1.50.10.10:FF:000037">
    <property type="entry name" value="alpha-1,2-Mannosidase"/>
    <property type="match status" value="1"/>
</dbReference>
<comment type="similarity">
    <text evidence="5">Belongs to the purine/pyrimidine phosphoribosyltransferase family. PyrE subfamily.</text>
</comment>
<evidence type="ECO:0000256" key="19">
    <source>
        <dbReference type="SAM" id="MobiDB-lite"/>
    </source>
</evidence>
<evidence type="ECO:0000256" key="5">
    <source>
        <dbReference type="ARBA" id="ARBA00006340"/>
    </source>
</evidence>
<dbReference type="Gene3D" id="1.50.10.10">
    <property type="match status" value="1"/>
</dbReference>
<dbReference type="GO" id="GO:0005975">
    <property type="term" value="P:carbohydrate metabolic process"/>
    <property type="evidence" value="ECO:0007669"/>
    <property type="project" value="InterPro"/>
</dbReference>
<dbReference type="CDD" id="cd06223">
    <property type="entry name" value="PRTases_typeI"/>
    <property type="match status" value="1"/>
</dbReference>
<keyword evidence="11" id="KW-0808">Transferase</keyword>
<evidence type="ECO:0000256" key="16">
    <source>
        <dbReference type="PIRSR" id="PIRSR601382-1"/>
    </source>
</evidence>
<dbReference type="OrthoDB" id="8118055at2759"/>
<dbReference type="HAMAP" id="MF_01208">
    <property type="entry name" value="PyrE"/>
    <property type="match status" value="1"/>
</dbReference>
<keyword evidence="10" id="KW-0328">Glycosyltransferase</keyword>
<dbReference type="PRINTS" id="PR00747">
    <property type="entry name" value="GLYHDRLASE47"/>
</dbReference>
<evidence type="ECO:0000256" key="6">
    <source>
        <dbReference type="ARBA" id="ARBA00007658"/>
    </source>
</evidence>
<evidence type="ECO:0000256" key="8">
    <source>
        <dbReference type="ARBA" id="ARBA00011971"/>
    </source>
</evidence>
<dbReference type="SUPFAM" id="SSF53271">
    <property type="entry name" value="PRTase-like"/>
    <property type="match status" value="1"/>
</dbReference>
<evidence type="ECO:0000313" key="21">
    <source>
        <dbReference type="EMBL" id="CBX90714.1"/>
    </source>
</evidence>
<sequence length="1009" mass="112369">MALPAYKQAFLKDCVAADALKFGTFTLKSKRTSPYFFNAGLFHRADLLRSISSAYAHTLKAHGEADPTFQWDILFGPAYKGIPLAAATIDKLADLDCSKYGKKSYSFNRKEAKDHGEGGNIVGASLKGKKIVIVDDVITAGTAIREAIEIIKREGGELVGIIVAFDRQEKTPTANDDDGKPGPSAIGQVRKQYGIPVLAILTLDDVVEYLKSLGGEEDRKRLDDYRASACGMPCLVQGTDDGTRHHIKHQHHTEHHVMCGERRTTCAQWALSVPIDHGTGVDQRVSNAHLICRLHVGKDGGIWNSGTRSVTAEPMQTSGAVAAHCKTTPKRTTQHASPVGFGFRVPFIYFPGRRQLTSCVYMVPPSITPIIIRLRRSAPFTPYSRQHKRTLTYLLVGTMLFAAYYLYTERPIDPLAVAFDHHQAYMNDATHNLRAEQSYDWRTAPFINKIKSYIPLPSGQPRDLPRIQSKDFPETRAERKQRERRRNYVREEFKVVWESYRVLAWKQDELLPVSGGGTEAFGGWGATLVDSLDTLWIMGLKEQFHEALDAVATIDFGTTDLNAISVFETTIRYLGGFLSAYDLSQEPMLLEKAIQVGEMIYRAFDTANHMPLGSLDIEAAKVAERTEFENEYSLCFACLGSLTMEFTRLAQITSEPKYYDIVARVSLLLEREQSNTKLPGLWPTTFNPTTQLFNSSNRFSIGALADSTYEYFPKMHALLGGLDPIYESMYTTAATKIDQHLIFRPMVPNADHGENILVSGDASVWSTDVPNLDPQGQHLTCFIGGMFALAGRLFNLPAQVTLGAKLTNGCIHAYASMPSGIMPETFSMLPCADRASCPWNQTRWDEAVSGETRESVPGFIIQDARYLLRPEAIESVFVMYRATGNRVYLNHAWDMFVAIVRASRTRYANGQVKNVLRTSQDPRTTPTTTTAAATATSTDTTDAISDPNQASNIEDKMESFWTAETLKYFYLIFSRPDMISLDEWVFNTEAHPFRRPQAGKPDALPGSGG</sequence>
<feature type="binding site" evidence="17">
    <location>
        <position position="988"/>
    </location>
    <ligand>
        <name>Ca(2+)</name>
        <dbReference type="ChEBI" id="CHEBI:29108"/>
    </ligand>
</feature>
<evidence type="ECO:0000256" key="15">
    <source>
        <dbReference type="ARBA" id="ARBA00049126"/>
    </source>
</evidence>
<dbReference type="STRING" id="985895.E4ZHE4"/>
<evidence type="ECO:0000256" key="10">
    <source>
        <dbReference type="ARBA" id="ARBA00022676"/>
    </source>
</evidence>
<keyword evidence="14 18" id="KW-1015">Disulfide bond</keyword>
<dbReference type="InterPro" id="IPR029057">
    <property type="entry name" value="PRTase-like"/>
</dbReference>
<feature type="region of interest" description="Disordered" evidence="19">
    <location>
        <begin position="457"/>
        <end position="483"/>
    </location>
</feature>
<dbReference type="eggNOG" id="KOG1377">
    <property type="taxonomic scope" value="Eukaryota"/>
</dbReference>
<dbReference type="FunFam" id="3.40.50.2020:FF:000008">
    <property type="entry name" value="Orotate phosphoribosyltransferase"/>
    <property type="match status" value="1"/>
</dbReference>
<dbReference type="GO" id="GO:0005783">
    <property type="term" value="C:endoplasmic reticulum"/>
    <property type="evidence" value="ECO:0007669"/>
    <property type="project" value="TreeGrafter"/>
</dbReference>
<keyword evidence="12" id="KW-0378">Hydrolase</keyword>
<keyword evidence="13" id="KW-0665">Pyrimidine biosynthesis</keyword>
<feature type="domain" description="Phosphoribosyltransferase" evidence="20">
    <location>
        <begin position="69"/>
        <end position="172"/>
    </location>
</feature>
<dbReference type="InterPro" id="IPR000836">
    <property type="entry name" value="PRTase_dom"/>
</dbReference>
<dbReference type="Proteomes" id="UP000002668">
    <property type="component" value="Genome"/>
</dbReference>
<evidence type="ECO:0000256" key="4">
    <source>
        <dbReference type="ARBA" id="ARBA00004922"/>
    </source>
</evidence>
<dbReference type="InterPro" id="IPR036026">
    <property type="entry name" value="Seven-hairpin_glycosidases"/>
</dbReference>
<evidence type="ECO:0000259" key="20">
    <source>
        <dbReference type="Pfam" id="PF00156"/>
    </source>
</evidence>
<evidence type="ECO:0000256" key="14">
    <source>
        <dbReference type="ARBA" id="ARBA00023157"/>
    </source>
</evidence>
<dbReference type="UniPathway" id="UPA00378"/>
<comment type="pathway">
    <text evidence="3">Pyrimidine metabolism; UMP biosynthesis via de novo pathway; UMP from orotate: step 1/2.</text>
</comment>
<evidence type="ECO:0000256" key="12">
    <source>
        <dbReference type="ARBA" id="ARBA00022801"/>
    </source>
</evidence>
<comment type="catalytic activity">
    <reaction evidence="15">
        <text>orotidine 5'-phosphate + diphosphate = orotate + 5-phospho-alpha-D-ribose 1-diphosphate</text>
        <dbReference type="Rhea" id="RHEA:10380"/>
        <dbReference type="ChEBI" id="CHEBI:30839"/>
        <dbReference type="ChEBI" id="CHEBI:33019"/>
        <dbReference type="ChEBI" id="CHEBI:57538"/>
        <dbReference type="ChEBI" id="CHEBI:58017"/>
        <dbReference type="EC" id="2.4.2.10"/>
    </reaction>
</comment>
<feature type="active site" description="Proton donor" evidence="16">
    <location>
        <position position="824"/>
    </location>
</feature>
<dbReference type="Pfam" id="PF00156">
    <property type="entry name" value="Pribosyltran"/>
    <property type="match status" value="1"/>
</dbReference>
<evidence type="ECO:0000256" key="1">
    <source>
        <dbReference type="ARBA" id="ARBA00001913"/>
    </source>
</evidence>
<dbReference type="eggNOG" id="KOG2204">
    <property type="taxonomic scope" value="Eukaryota"/>
</dbReference>
<dbReference type="GO" id="GO:0004588">
    <property type="term" value="F:orotate phosphoribosyltransferase activity"/>
    <property type="evidence" value="ECO:0007669"/>
    <property type="project" value="UniProtKB-EC"/>
</dbReference>
<organism evidence="22">
    <name type="scientific">Leptosphaeria maculans (strain JN3 / isolate v23.1.3 / race Av1-4-5-6-7-8)</name>
    <name type="common">Blackleg fungus</name>
    <name type="synonym">Phoma lingam</name>
    <dbReference type="NCBI Taxonomy" id="985895"/>
    <lineage>
        <taxon>Eukaryota</taxon>
        <taxon>Fungi</taxon>
        <taxon>Dikarya</taxon>
        <taxon>Ascomycota</taxon>
        <taxon>Pezizomycotina</taxon>
        <taxon>Dothideomycetes</taxon>
        <taxon>Pleosporomycetidae</taxon>
        <taxon>Pleosporales</taxon>
        <taxon>Pleosporineae</taxon>
        <taxon>Leptosphaeriaceae</taxon>
        <taxon>Plenodomus</taxon>
        <taxon>Plenodomus lingam/Leptosphaeria maculans species complex</taxon>
    </lineage>
</organism>
<dbReference type="VEuPathDB" id="FungiDB:LEMA_P057480.1"/>